<sequence length="505" mass="52698">MSSPDKASVWGAGVGPEGGERGGVHRAGPGGPRGPGLGLDRGASRGGESEGGLPVPAGFEAEREVMGAGGAVLWGREGRPCSPTDEKEDALDYMSHFEEAEDFAAIARHLTDWDTLGVRRNPSPESSSAQVSIIWADVDTGPKGRHAPAPSCVGSQRASPTPLTLSGPEGGRARGNAERGTESRLNITVDFQRPSTESSDPESSDEFSEIQLMRVSIYPKAAGQAKSSSLEDPGDEPRHSNPHDSGNFLRVPGSLRAPTPRGFPSAAERRPDMSSFKKMQSVVWGKRGGRPSYPGAAAAAAAAGALPRATPRRKVAQEKKSLSCASKVVLGRKPPALPSWGQRICRGPPDPATFPPISGVPLLARAKRYSSVPSGPGQPKLANAGKKPVAGRTRELGPVAEDSDPNRDPVPKGQLPTSKPGPSCLSVHRGDGSSGEPNTRAPQVTGVSQLLAVNQGAARPREPAPSGDQGPPANPPRQERQPQQLPLLLLPPPPPPPPGEQRCPR</sequence>
<evidence type="ECO:0000313" key="3">
    <source>
        <dbReference type="RefSeq" id="XP_012415455.1"/>
    </source>
</evidence>
<feature type="region of interest" description="Disordered" evidence="1">
    <location>
        <begin position="1"/>
        <end position="56"/>
    </location>
</feature>
<proteinExistence type="predicted"/>
<dbReference type="OrthoDB" id="9629060at2759"/>
<evidence type="ECO:0000313" key="2">
    <source>
        <dbReference type="Proteomes" id="UP000248480"/>
    </source>
</evidence>
<dbReference type="Proteomes" id="UP000248480">
    <property type="component" value="Unplaced"/>
</dbReference>
<feature type="region of interest" description="Disordered" evidence="1">
    <location>
        <begin position="139"/>
        <end position="275"/>
    </location>
</feature>
<dbReference type="InParanoid" id="A0A2Y9G233"/>
<dbReference type="PANTHER" id="PTHR31866:SF1">
    <property type="entry name" value="GENE 4779-RELATED"/>
    <property type="match status" value="1"/>
</dbReference>
<reference evidence="3" key="1">
    <citation type="submission" date="2025-08" db="UniProtKB">
        <authorList>
            <consortium name="RefSeq"/>
        </authorList>
    </citation>
    <scope>IDENTIFICATION</scope>
</reference>
<organism evidence="2 3">
    <name type="scientific">Trichechus manatus latirostris</name>
    <name type="common">Florida manatee</name>
    <dbReference type="NCBI Taxonomy" id="127582"/>
    <lineage>
        <taxon>Eukaryota</taxon>
        <taxon>Metazoa</taxon>
        <taxon>Chordata</taxon>
        <taxon>Craniata</taxon>
        <taxon>Vertebrata</taxon>
        <taxon>Euteleostomi</taxon>
        <taxon>Mammalia</taxon>
        <taxon>Eutheria</taxon>
        <taxon>Afrotheria</taxon>
        <taxon>Sirenia</taxon>
        <taxon>Trichechidae</taxon>
        <taxon>Trichechus</taxon>
    </lineage>
</organism>
<evidence type="ECO:0000256" key="1">
    <source>
        <dbReference type="SAM" id="MobiDB-lite"/>
    </source>
</evidence>
<name>A0A2Y9G233_TRIMA</name>
<dbReference type="PANTHER" id="PTHR31866">
    <property type="entry name" value="GENE 4779-RELATED"/>
    <property type="match status" value="1"/>
</dbReference>
<feature type="compositionally biased region" description="Polar residues" evidence="1">
    <location>
        <begin position="435"/>
        <end position="452"/>
    </location>
</feature>
<feature type="compositionally biased region" description="Polar residues" evidence="1">
    <location>
        <begin position="153"/>
        <end position="164"/>
    </location>
</feature>
<dbReference type="Pfam" id="PF15483">
    <property type="entry name" value="DUF4641"/>
    <property type="match status" value="1"/>
</dbReference>
<feature type="region of interest" description="Disordered" evidence="1">
    <location>
        <begin position="332"/>
        <end position="505"/>
    </location>
</feature>
<feature type="compositionally biased region" description="Acidic residues" evidence="1">
    <location>
        <begin position="199"/>
        <end position="208"/>
    </location>
</feature>
<gene>
    <name evidence="3" type="primary">LOC101344281</name>
</gene>
<feature type="compositionally biased region" description="Basic and acidic residues" evidence="1">
    <location>
        <begin position="171"/>
        <end position="182"/>
    </location>
</feature>
<accession>A0A2Y9G233</accession>
<dbReference type="GeneID" id="101344281"/>
<dbReference type="KEGG" id="tmu:101344281"/>
<protein>
    <submittedName>
        <fullName evidence="3">Uncharacterized protein CXorf49 homolog</fullName>
    </submittedName>
</protein>
<dbReference type="InterPro" id="IPR027822">
    <property type="entry name" value="DUF4641"/>
</dbReference>
<keyword evidence="2" id="KW-1185">Reference proteome</keyword>
<feature type="compositionally biased region" description="Gly residues" evidence="1">
    <location>
        <begin position="28"/>
        <end position="39"/>
    </location>
</feature>
<dbReference type="AlphaFoldDB" id="A0A2Y9G233"/>
<dbReference type="RefSeq" id="XP_012415455.1">
    <property type="nucleotide sequence ID" value="XM_012560001.1"/>
</dbReference>
<feature type="non-terminal residue" evidence="3">
    <location>
        <position position="505"/>
    </location>
</feature>
<dbReference type="STRING" id="127582.A0A2Y9G233"/>
<feature type="compositionally biased region" description="Pro residues" evidence="1">
    <location>
        <begin position="489"/>
        <end position="499"/>
    </location>
</feature>